<dbReference type="PANTHER" id="PTHR11596">
    <property type="entry name" value="ALKALINE PHOSPHATASE"/>
    <property type="match status" value="1"/>
</dbReference>
<comment type="cofactor">
    <cofactor evidence="4">
        <name>Mg(2+)</name>
        <dbReference type="ChEBI" id="CHEBI:18420"/>
    </cofactor>
    <text evidence="4">Binds 1 Mg(2+) ion.</text>
</comment>
<keyword evidence="4" id="KW-0460">Magnesium</keyword>
<feature type="binding site" evidence="4">
    <location>
        <position position="177"/>
    </location>
    <ligand>
        <name>Mg(2+)</name>
        <dbReference type="ChEBI" id="CHEBI:18420"/>
    </ligand>
</feature>
<comment type="similarity">
    <text evidence="5">Belongs to the alkaline phosphatase family.</text>
</comment>
<keyword evidence="4" id="KW-0862">Zinc</keyword>
<evidence type="ECO:0000256" key="2">
    <source>
        <dbReference type="ARBA" id="ARBA00022553"/>
    </source>
</evidence>
<feature type="binding site" evidence="4">
    <location>
        <position position="63"/>
    </location>
    <ligand>
        <name>Mg(2+)</name>
        <dbReference type="ChEBI" id="CHEBI:18420"/>
    </ligand>
</feature>
<dbReference type="InterPro" id="IPR017850">
    <property type="entry name" value="Alkaline_phosphatase_core_sf"/>
</dbReference>
<organism evidence="7">
    <name type="scientific">Rhipicephalus microplus</name>
    <name type="common">Cattle tick</name>
    <name type="synonym">Boophilus microplus</name>
    <dbReference type="NCBI Taxonomy" id="6941"/>
    <lineage>
        <taxon>Eukaryota</taxon>
        <taxon>Metazoa</taxon>
        <taxon>Ecdysozoa</taxon>
        <taxon>Arthropoda</taxon>
        <taxon>Chelicerata</taxon>
        <taxon>Arachnida</taxon>
        <taxon>Acari</taxon>
        <taxon>Parasitiformes</taxon>
        <taxon>Ixodida</taxon>
        <taxon>Ixodoidea</taxon>
        <taxon>Ixodidae</taxon>
        <taxon>Rhipicephalinae</taxon>
        <taxon>Rhipicephalus</taxon>
        <taxon>Boophilus</taxon>
    </lineage>
</organism>
<evidence type="ECO:0000256" key="1">
    <source>
        <dbReference type="ARBA" id="ARBA00012647"/>
    </source>
</evidence>
<dbReference type="Pfam" id="PF00245">
    <property type="entry name" value="Alk_phosphatase"/>
    <property type="match status" value="1"/>
</dbReference>
<dbReference type="EMBL" id="GIKN01006196">
    <property type="protein sequence ID" value="NIE48469.1"/>
    <property type="molecule type" value="Transcribed_RNA"/>
</dbReference>
<evidence type="ECO:0000256" key="6">
    <source>
        <dbReference type="SAM" id="SignalP"/>
    </source>
</evidence>
<sequence>MSPVLLFVPTILQVSYADFPVPNKQDEANRTYWERLGDETIKEKLSRQPVTNVAKNVVLFLGDGMGVSTVTAARIYKGQSKYNNSGEESVLSWERFPYVALSKTYGLDTQTSDSANSATAYLCGVKANMGTLGVDSTVKAKQCHNDSSAYVDSIMQWAQDAGKWTGIVTTTAVTDATPAGSYAHSGYRRWQYDVPKGCNASDYSPRPTELVGIPP</sequence>
<accession>A0A6G5ACD5</accession>
<dbReference type="Gene3D" id="3.40.720.10">
    <property type="entry name" value="Alkaline Phosphatase, subunit A"/>
    <property type="match status" value="1"/>
</dbReference>
<dbReference type="OrthoDB" id="5818554at2759"/>
<evidence type="ECO:0000313" key="7">
    <source>
        <dbReference type="EMBL" id="NIE48469.1"/>
    </source>
</evidence>
<comment type="cofactor">
    <cofactor evidence="4">
        <name>Zn(2+)</name>
        <dbReference type="ChEBI" id="CHEBI:29105"/>
    </cofactor>
    <text evidence="4">Binds 2 Zn(2+) ions.</text>
</comment>
<feature type="binding site" evidence="4">
    <location>
        <position position="63"/>
    </location>
    <ligand>
        <name>Zn(2+)</name>
        <dbReference type="ChEBI" id="CHEBI:29105"/>
        <label>2</label>
    </ligand>
</feature>
<feature type="signal peptide" evidence="6">
    <location>
        <begin position="1"/>
        <end position="17"/>
    </location>
</feature>
<reference evidence="7" key="1">
    <citation type="submission" date="2020-03" db="EMBL/GenBank/DDBJ databases">
        <title>A transcriptome and proteome of the tick Rhipicephalus microplus shaped by the genetic composition of its hosts and developmental stage.</title>
        <authorList>
            <person name="Garcia G.R."/>
            <person name="Ribeiro J.M.C."/>
            <person name="Maruyama S.R."/>
            <person name="Gardinasse L.G."/>
            <person name="Nelson K."/>
            <person name="Ferreira B.R."/>
            <person name="Andrade T.G."/>
            <person name="Santos I.K.F.M."/>
        </authorList>
    </citation>
    <scope>NUCLEOTIDE SEQUENCE</scope>
    <source>
        <strain evidence="7">NSGR</strain>
        <tissue evidence="7">Salivary glands</tissue>
    </source>
</reference>
<feature type="binding site" evidence="4">
    <location>
        <position position="175"/>
    </location>
    <ligand>
        <name>Mg(2+)</name>
        <dbReference type="ChEBI" id="CHEBI:18420"/>
    </ligand>
</feature>
<dbReference type="PANTHER" id="PTHR11596:SF5">
    <property type="entry name" value="ALKALINE PHOSPHATASE"/>
    <property type="match status" value="1"/>
</dbReference>
<feature type="active site" description="Phosphoserine intermediate" evidence="3">
    <location>
        <position position="114"/>
    </location>
</feature>
<dbReference type="EC" id="3.1.3.1" evidence="1"/>
<keyword evidence="6" id="KW-0732">Signal</keyword>
<proteinExistence type="inferred from homology"/>
<evidence type="ECO:0000256" key="4">
    <source>
        <dbReference type="PIRSR" id="PIRSR601952-2"/>
    </source>
</evidence>
<dbReference type="GO" id="GO:0046872">
    <property type="term" value="F:metal ion binding"/>
    <property type="evidence" value="ECO:0007669"/>
    <property type="project" value="UniProtKB-KW"/>
</dbReference>
<evidence type="ECO:0000256" key="3">
    <source>
        <dbReference type="PIRSR" id="PIRSR601952-1"/>
    </source>
</evidence>
<keyword evidence="4" id="KW-0479">Metal-binding</keyword>
<dbReference type="SUPFAM" id="SSF53649">
    <property type="entry name" value="Alkaline phosphatase-like"/>
    <property type="match status" value="1"/>
</dbReference>
<keyword evidence="2" id="KW-0597">Phosphoprotein</keyword>
<protein>
    <recommendedName>
        <fullName evidence="1">alkaline phosphatase</fullName>
        <ecNumber evidence="1">3.1.3.1</ecNumber>
    </recommendedName>
</protein>
<dbReference type="GO" id="GO:0004035">
    <property type="term" value="F:alkaline phosphatase activity"/>
    <property type="evidence" value="ECO:0007669"/>
    <property type="project" value="UniProtKB-EC"/>
</dbReference>
<dbReference type="PRINTS" id="PR00113">
    <property type="entry name" value="ALKPHPHTASE"/>
</dbReference>
<dbReference type="VEuPathDB" id="VectorBase:LOC119184687"/>
<dbReference type="InterPro" id="IPR001952">
    <property type="entry name" value="Alkaline_phosphatase"/>
</dbReference>
<name>A0A6G5ACD5_RHIMP</name>
<evidence type="ECO:0000256" key="5">
    <source>
        <dbReference type="RuleBase" id="RU003946"/>
    </source>
</evidence>
<dbReference type="SMART" id="SM00098">
    <property type="entry name" value="alkPPc"/>
    <property type="match status" value="1"/>
</dbReference>
<dbReference type="AlphaFoldDB" id="A0A6G5ACD5"/>
<feature type="chain" id="PRO_5026013863" description="alkaline phosphatase" evidence="6">
    <location>
        <begin position="18"/>
        <end position="215"/>
    </location>
</feature>